<dbReference type="AlphaFoldDB" id="A0A183FXV0"/>
<reference evidence="2 3" key="1">
    <citation type="submission" date="2018-11" db="EMBL/GenBank/DDBJ databases">
        <authorList>
            <consortium name="Pathogen Informatics"/>
        </authorList>
    </citation>
    <scope>NUCLEOTIDE SEQUENCE [LARGE SCALE GENOMIC DNA]</scope>
</reference>
<feature type="transmembrane region" description="Helical" evidence="1">
    <location>
        <begin position="12"/>
        <end position="32"/>
    </location>
</feature>
<dbReference type="WBParaSite" id="HPBE_0001341001-mRNA-1">
    <property type="protein sequence ID" value="HPBE_0001341001-mRNA-1"/>
    <property type="gene ID" value="HPBE_0001341001"/>
</dbReference>
<keyword evidence="1" id="KW-1133">Transmembrane helix</keyword>
<evidence type="ECO:0000313" key="3">
    <source>
        <dbReference type="Proteomes" id="UP000050761"/>
    </source>
</evidence>
<accession>A0A3P8AGR7</accession>
<evidence type="ECO:0000256" key="1">
    <source>
        <dbReference type="SAM" id="Phobius"/>
    </source>
</evidence>
<proteinExistence type="predicted"/>
<evidence type="ECO:0000313" key="2">
    <source>
        <dbReference type="EMBL" id="VDO96037.1"/>
    </source>
</evidence>
<accession>A0A183FXV0</accession>
<gene>
    <name evidence="2" type="ORF">HPBE_LOCUS13411</name>
</gene>
<keyword evidence="3" id="KW-1185">Reference proteome</keyword>
<name>A0A183FXV0_HELPZ</name>
<evidence type="ECO:0000313" key="4">
    <source>
        <dbReference type="WBParaSite" id="HPBE_0001341001-mRNA-1"/>
    </source>
</evidence>
<dbReference type="EMBL" id="UZAH01027906">
    <property type="protein sequence ID" value="VDO96037.1"/>
    <property type="molecule type" value="Genomic_DNA"/>
</dbReference>
<dbReference type="Proteomes" id="UP000050761">
    <property type="component" value="Unassembled WGS sequence"/>
</dbReference>
<keyword evidence="1" id="KW-0812">Transmembrane</keyword>
<keyword evidence="1" id="KW-0472">Membrane</keyword>
<reference evidence="4" key="2">
    <citation type="submission" date="2019-09" db="UniProtKB">
        <authorList>
            <consortium name="WormBaseParasite"/>
        </authorList>
    </citation>
    <scope>IDENTIFICATION</scope>
</reference>
<organism evidence="3 4">
    <name type="scientific">Heligmosomoides polygyrus</name>
    <name type="common">Parasitic roundworm</name>
    <dbReference type="NCBI Taxonomy" id="6339"/>
    <lineage>
        <taxon>Eukaryota</taxon>
        <taxon>Metazoa</taxon>
        <taxon>Ecdysozoa</taxon>
        <taxon>Nematoda</taxon>
        <taxon>Chromadorea</taxon>
        <taxon>Rhabditida</taxon>
        <taxon>Rhabditina</taxon>
        <taxon>Rhabditomorpha</taxon>
        <taxon>Strongyloidea</taxon>
        <taxon>Heligmosomidae</taxon>
        <taxon>Heligmosomoides</taxon>
    </lineage>
</organism>
<sequence>MRCYDDDSVLHLMMAMIQMVIAISILTCLTLFRRSTLSGREATLAWLGGWLGRVLSDADADSGPDQCQLLSIKRNTALKASTTTL</sequence>
<protein>
    <submittedName>
        <fullName evidence="4">Secreted protein</fullName>
    </submittedName>
</protein>